<evidence type="ECO:0000313" key="3">
    <source>
        <dbReference type="Proteomes" id="UP000639772"/>
    </source>
</evidence>
<name>A0A835V6M6_VANPL</name>
<reference evidence="2 3" key="1">
    <citation type="journal article" date="2020" name="Nat. Food">
        <title>A phased Vanilla planifolia genome enables genetic improvement of flavour and production.</title>
        <authorList>
            <person name="Hasing T."/>
            <person name="Tang H."/>
            <person name="Brym M."/>
            <person name="Khazi F."/>
            <person name="Huang T."/>
            <person name="Chambers A.H."/>
        </authorList>
    </citation>
    <scope>NUCLEOTIDE SEQUENCE [LARGE SCALE GENOMIC DNA]</scope>
    <source>
        <tissue evidence="2">Leaf</tissue>
    </source>
</reference>
<comment type="caution">
    <text evidence="2">The sequence shown here is derived from an EMBL/GenBank/DDBJ whole genome shotgun (WGS) entry which is preliminary data.</text>
</comment>
<evidence type="ECO:0000256" key="1">
    <source>
        <dbReference type="SAM" id="MobiDB-lite"/>
    </source>
</evidence>
<organism evidence="2 3">
    <name type="scientific">Vanilla planifolia</name>
    <name type="common">Vanilla</name>
    <dbReference type="NCBI Taxonomy" id="51239"/>
    <lineage>
        <taxon>Eukaryota</taxon>
        <taxon>Viridiplantae</taxon>
        <taxon>Streptophyta</taxon>
        <taxon>Embryophyta</taxon>
        <taxon>Tracheophyta</taxon>
        <taxon>Spermatophyta</taxon>
        <taxon>Magnoliopsida</taxon>
        <taxon>Liliopsida</taxon>
        <taxon>Asparagales</taxon>
        <taxon>Orchidaceae</taxon>
        <taxon>Vanilloideae</taxon>
        <taxon>Vanilleae</taxon>
        <taxon>Vanilla</taxon>
    </lineage>
</organism>
<sequence length="77" mass="8164">MASAGLSSTRGIPCFSGPSAADQTRFSGIGRIPSHPSMQAYNAVYVIDGSRASQLQSFPNGNHIYGDMMEKKAVNMP</sequence>
<gene>
    <name evidence="2" type="ORF">HPP92_009452</name>
</gene>
<proteinExistence type="predicted"/>
<accession>A0A835V6M6</accession>
<dbReference type="AlphaFoldDB" id="A0A835V6M6"/>
<protein>
    <submittedName>
        <fullName evidence="2">Uncharacterized protein</fullName>
    </submittedName>
</protein>
<evidence type="ECO:0000313" key="2">
    <source>
        <dbReference type="EMBL" id="KAG0487357.1"/>
    </source>
</evidence>
<feature type="compositionally biased region" description="Polar residues" evidence="1">
    <location>
        <begin position="1"/>
        <end position="10"/>
    </location>
</feature>
<feature type="region of interest" description="Disordered" evidence="1">
    <location>
        <begin position="1"/>
        <end position="21"/>
    </location>
</feature>
<dbReference type="EMBL" id="JADCNM010000004">
    <property type="protein sequence ID" value="KAG0487357.1"/>
    <property type="molecule type" value="Genomic_DNA"/>
</dbReference>
<dbReference type="Proteomes" id="UP000639772">
    <property type="component" value="Unassembled WGS sequence"/>
</dbReference>